<dbReference type="InterPro" id="IPR036390">
    <property type="entry name" value="WH_DNA-bd_sf"/>
</dbReference>
<dbReference type="InterPro" id="IPR023187">
    <property type="entry name" value="Tscrpt_reg_MarR-type_CS"/>
</dbReference>
<gene>
    <name evidence="5" type="ORF">BPSY_0364</name>
</gene>
<dbReference type="SMART" id="SM00347">
    <property type="entry name" value="HTH_MARR"/>
    <property type="match status" value="1"/>
</dbReference>
<sequence length="141" mass="16262">MDVKEVIDRSYDVWFGMNHFYEEWAKSHGMTDNTLMIFYVISSIGPDVTPRMIIDKLHLPKQTVTSTLNVMEGKGYITRETSPHSGREKVIRLTDYGQGISDSVLAQLYEMESGAYSQLSPEERDEFTRINQKLLDLLHLD</sequence>
<dbReference type="OrthoDB" id="3237509at2"/>
<reference evidence="5 6" key="1">
    <citation type="submission" date="2014-03" db="EMBL/GenBank/DDBJ databases">
        <title>Genomics of Bifidobacteria.</title>
        <authorList>
            <person name="Ventura M."/>
            <person name="Milani C."/>
            <person name="Lugli G.A."/>
        </authorList>
    </citation>
    <scope>NUCLEOTIDE SEQUENCE [LARGE SCALE GENOMIC DNA]</scope>
    <source>
        <strain evidence="5 6">LMG 21775</strain>
    </source>
</reference>
<dbReference type="AlphaFoldDB" id="A0A087CJ19"/>
<evidence type="ECO:0000256" key="1">
    <source>
        <dbReference type="ARBA" id="ARBA00023015"/>
    </source>
</evidence>
<accession>A0A087CJ19</accession>
<dbReference type="PROSITE" id="PS01117">
    <property type="entry name" value="HTH_MARR_1"/>
    <property type="match status" value="1"/>
</dbReference>
<name>A0A087CJ19_9BIFI</name>
<keyword evidence="2" id="KW-0238">DNA-binding</keyword>
<comment type="caution">
    <text evidence="5">The sequence shown here is derived from an EMBL/GenBank/DDBJ whole genome shotgun (WGS) entry which is preliminary data.</text>
</comment>
<dbReference type="eggNOG" id="COG1846">
    <property type="taxonomic scope" value="Bacteria"/>
</dbReference>
<evidence type="ECO:0000256" key="3">
    <source>
        <dbReference type="ARBA" id="ARBA00023163"/>
    </source>
</evidence>
<dbReference type="Gene3D" id="1.10.10.10">
    <property type="entry name" value="Winged helix-like DNA-binding domain superfamily/Winged helix DNA-binding domain"/>
    <property type="match status" value="1"/>
</dbReference>
<dbReference type="InterPro" id="IPR000835">
    <property type="entry name" value="HTH_MarR-typ"/>
</dbReference>
<keyword evidence="6" id="KW-1185">Reference proteome</keyword>
<dbReference type="GeneID" id="98299576"/>
<evidence type="ECO:0000259" key="4">
    <source>
        <dbReference type="PROSITE" id="PS50995"/>
    </source>
</evidence>
<evidence type="ECO:0000256" key="2">
    <source>
        <dbReference type="ARBA" id="ARBA00023125"/>
    </source>
</evidence>
<dbReference type="STRING" id="218140.BPSY_0364"/>
<dbReference type="PROSITE" id="PS50995">
    <property type="entry name" value="HTH_MARR_2"/>
    <property type="match status" value="1"/>
</dbReference>
<protein>
    <submittedName>
        <fullName evidence="5">Putative MarR family transcriptional regulator</fullName>
    </submittedName>
</protein>
<dbReference type="PANTHER" id="PTHR42756">
    <property type="entry name" value="TRANSCRIPTIONAL REGULATOR, MARR"/>
    <property type="match status" value="1"/>
</dbReference>
<dbReference type="Proteomes" id="UP000029050">
    <property type="component" value="Unassembled WGS sequence"/>
</dbReference>
<dbReference type="RefSeq" id="WP_051921464.1">
    <property type="nucleotide sequence ID" value="NZ_BAABVZ010000001.1"/>
</dbReference>
<dbReference type="EMBL" id="JGZI01000007">
    <property type="protein sequence ID" value="KFI83269.1"/>
    <property type="molecule type" value="Genomic_DNA"/>
</dbReference>
<keyword evidence="3" id="KW-0804">Transcription</keyword>
<feature type="domain" description="HTH marR-type" evidence="4">
    <location>
        <begin position="1"/>
        <end position="136"/>
    </location>
</feature>
<keyword evidence="1" id="KW-0805">Transcription regulation</keyword>
<evidence type="ECO:0000313" key="6">
    <source>
        <dbReference type="Proteomes" id="UP000029050"/>
    </source>
</evidence>
<dbReference type="SUPFAM" id="SSF46785">
    <property type="entry name" value="Winged helix' DNA-binding domain"/>
    <property type="match status" value="1"/>
</dbReference>
<dbReference type="GO" id="GO:0003700">
    <property type="term" value="F:DNA-binding transcription factor activity"/>
    <property type="evidence" value="ECO:0007669"/>
    <property type="project" value="InterPro"/>
</dbReference>
<dbReference type="Pfam" id="PF12802">
    <property type="entry name" value="MarR_2"/>
    <property type="match status" value="1"/>
</dbReference>
<proteinExistence type="predicted"/>
<dbReference type="PANTHER" id="PTHR42756:SF1">
    <property type="entry name" value="TRANSCRIPTIONAL REPRESSOR OF EMRAB OPERON"/>
    <property type="match status" value="1"/>
</dbReference>
<evidence type="ECO:0000313" key="5">
    <source>
        <dbReference type="EMBL" id="KFI83269.1"/>
    </source>
</evidence>
<organism evidence="5 6">
    <name type="scientific">Bifidobacterium psychraerophilum</name>
    <dbReference type="NCBI Taxonomy" id="218140"/>
    <lineage>
        <taxon>Bacteria</taxon>
        <taxon>Bacillati</taxon>
        <taxon>Actinomycetota</taxon>
        <taxon>Actinomycetes</taxon>
        <taxon>Bifidobacteriales</taxon>
        <taxon>Bifidobacteriaceae</taxon>
        <taxon>Bifidobacterium</taxon>
    </lineage>
</organism>
<dbReference type="PRINTS" id="PR00598">
    <property type="entry name" value="HTHMARR"/>
</dbReference>
<dbReference type="InterPro" id="IPR036388">
    <property type="entry name" value="WH-like_DNA-bd_sf"/>
</dbReference>
<dbReference type="GO" id="GO:0003677">
    <property type="term" value="F:DNA binding"/>
    <property type="evidence" value="ECO:0007669"/>
    <property type="project" value="UniProtKB-KW"/>
</dbReference>